<dbReference type="AlphaFoldDB" id="A0A2U8WTQ3"/>
<dbReference type="KEGG" id="mtea:DK419_26715"/>
<evidence type="ECO:0000313" key="2">
    <source>
        <dbReference type="Proteomes" id="UP000245444"/>
    </source>
</evidence>
<dbReference type="OrthoDB" id="9884316at2"/>
<dbReference type="Gene3D" id="1.20.1270.180">
    <property type="match status" value="1"/>
</dbReference>
<organism evidence="1 2">
    <name type="scientific">Methylobacterium terrae</name>
    <dbReference type="NCBI Taxonomy" id="2202827"/>
    <lineage>
        <taxon>Bacteria</taxon>
        <taxon>Pseudomonadati</taxon>
        <taxon>Pseudomonadota</taxon>
        <taxon>Alphaproteobacteria</taxon>
        <taxon>Hyphomicrobiales</taxon>
        <taxon>Methylobacteriaceae</taxon>
        <taxon>Methylobacterium</taxon>
    </lineage>
</organism>
<gene>
    <name evidence="1" type="ORF">DK419_26715</name>
</gene>
<evidence type="ECO:0000313" key="1">
    <source>
        <dbReference type="EMBL" id="AWN49487.1"/>
    </source>
</evidence>
<keyword evidence="2" id="KW-1185">Reference proteome</keyword>
<sequence>MPARTHSTARNARSGWRATTAACKARRTICRWSRRDTAGRCCDRNSRSPISIGGPPVMKARNALPLSLLVACAWPLVAGAQEKAPDDEATRIQSYCFGPNASMAEGRVCFDKQEARIKRQFDAAVRQKLFAIGEIAKRSEDDGPPNGRETADRARASFNKEQAAWVTYSIALCRALSDFGTGTAGAEDDAALCRVRAILRRIADLKH</sequence>
<reference evidence="1 2" key="1">
    <citation type="submission" date="2018-05" db="EMBL/GenBank/DDBJ databases">
        <title>Complete Genome Sequence of Methylobacterium sp. 17Sr1-28.</title>
        <authorList>
            <person name="Srinivasan S."/>
        </authorList>
    </citation>
    <scope>NUCLEOTIDE SEQUENCE [LARGE SCALE GENOMIC DNA]</scope>
    <source>
        <strain evidence="1 2">17Sr1-28</strain>
    </source>
</reference>
<accession>A0A2U8WTQ3</accession>
<proteinExistence type="predicted"/>
<dbReference type="EMBL" id="CP029553">
    <property type="protein sequence ID" value="AWN49487.1"/>
    <property type="molecule type" value="Genomic_DNA"/>
</dbReference>
<protein>
    <submittedName>
        <fullName evidence="1">Uncharacterized protein</fullName>
    </submittedName>
</protein>
<name>A0A2U8WTQ3_9HYPH</name>
<dbReference type="Proteomes" id="UP000245444">
    <property type="component" value="Chromosome"/>
</dbReference>